<dbReference type="InterPro" id="IPR003018">
    <property type="entry name" value="GAF"/>
</dbReference>
<reference evidence="4 5" key="1">
    <citation type="journal article" date="2016" name="Nat. Commun.">
        <title>Thousands of microbial genomes shed light on interconnected biogeochemical processes in an aquifer system.</title>
        <authorList>
            <person name="Anantharaman K."/>
            <person name="Brown C.T."/>
            <person name="Hug L.A."/>
            <person name="Sharon I."/>
            <person name="Castelle C.J."/>
            <person name="Probst A.J."/>
            <person name="Thomas B.C."/>
            <person name="Singh A."/>
            <person name="Wilkins M.J."/>
            <person name="Karaoz U."/>
            <person name="Brodie E.L."/>
            <person name="Williams K.H."/>
            <person name="Hubbard S.S."/>
            <person name="Banfield J.F."/>
        </authorList>
    </citation>
    <scope>NUCLEOTIDE SEQUENCE [LARGE SCALE GENOMIC DNA]</scope>
</reference>
<dbReference type="SMART" id="SM00065">
    <property type="entry name" value="GAF"/>
    <property type="match status" value="1"/>
</dbReference>
<dbReference type="PANTHER" id="PTHR45138">
    <property type="entry name" value="REGULATORY COMPONENTS OF SENSORY TRANSDUCTION SYSTEM"/>
    <property type="match status" value="1"/>
</dbReference>
<feature type="domain" description="HAMP" evidence="2">
    <location>
        <begin position="346"/>
        <end position="398"/>
    </location>
</feature>
<dbReference type="NCBIfam" id="TIGR00254">
    <property type="entry name" value="GGDEF"/>
    <property type="match status" value="1"/>
</dbReference>
<organism evidence="4 5">
    <name type="scientific">Candidatus Wallbacteria bacterium GWC2_49_35</name>
    <dbReference type="NCBI Taxonomy" id="1817813"/>
    <lineage>
        <taxon>Bacteria</taxon>
        <taxon>Candidatus Walliibacteriota</taxon>
    </lineage>
</organism>
<dbReference type="InterPro" id="IPR050469">
    <property type="entry name" value="Diguanylate_Cyclase"/>
</dbReference>
<dbReference type="FunFam" id="3.30.70.270:FF:000001">
    <property type="entry name" value="Diguanylate cyclase domain protein"/>
    <property type="match status" value="1"/>
</dbReference>
<dbReference type="PROSITE" id="PS50885">
    <property type="entry name" value="HAMP"/>
    <property type="match status" value="1"/>
</dbReference>
<dbReference type="InterPro" id="IPR043128">
    <property type="entry name" value="Rev_trsase/Diguanyl_cyclase"/>
</dbReference>
<dbReference type="PROSITE" id="PS50887">
    <property type="entry name" value="GGDEF"/>
    <property type="match status" value="1"/>
</dbReference>
<evidence type="ECO:0000259" key="3">
    <source>
        <dbReference type="PROSITE" id="PS50887"/>
    </source>
</evidence>
<keyword evidence="1" id="KW-1133">Transmembrane helix</keyword>
<dbReference type="EMBL" id="MGFH01000207">
    <property type="protein sequence ID" value="OGM02477.1"/>
    <property type="molecule type" value="Genomic_DNA"/>
</dbReference>
<evidence type="ECO:0008006" key="6">
    <source>
        <dbReference type="Google" id="ProtNLM"/>
    </source>
</evidence>
<keyword evidence="1" id="KW-0812">Transmembrane</keyword>
<proteinExistence type="predicted"/>
<dbReference type="GO" id="GO:0052621">
    <property type="term" value="F:diguanylate cyclase activity"/>
    <property type="evidence" value="ECO:0007669"/>
    <property type="project" value="TreeGrafter"/>
</dbReference>
<dbReference type="CDD" id="cd06225">
    <property type="entry name" value="HAMP"/>
    <property type="match status" value="1"/>
</dbReference>
<comment type="caution">
    <text evidence="4">The sequence shown here is derived from an EMBL/GenBank/DDBJ whole genome shotgun (WGS) entry which is preliminary data.</text>
</comment>
<keyword evidence="1" id="KW-0472">Membrane</keyword>
<dbReference type="GO" id="GO:1902201">
    <property type="term" value="P:negative regulation of bacterial-type flagellum-dependent cell motility"/>
    <property type="evidence" value="ECO:0007669"/>
    <property type="project" value="TreeGrafter"/>
</dbReference>
<dbReference type="GO" id="GO:0005886">
    <property type="term" value="C:plasma membrane"/>
    <property type="evidence" value="ECO:0007669"/>
    <property type="project" value="TreeGrafter"/>
</dbReference>
<dbReference type="Pfam" id="PF13185">
    <property type="entry name" value="GAF_2"/>
    <property type="match status" value="1"/>
</dbReference>
<dbReference type="Gene3D" id="6.10.340.10">
    <property type="match status" value="1"/>
</dbReference>
<dbReference type="CDD" id="cd01949">
    <property type="entry name" value="GGDEF"/>
    <property type="match status" value="1"/>
</dbReference>
<evidence type="ECO:0000259" key="2">
    <source>
        <dbReference type="PROSITE" id="PS50885"/>
    </source>
</evidence>
<name>A0A1F7WIT8_9BACT</name>
<dbReference type="GO" id="GO:0007165">
    <property type="term" value="P:signal transduction"/>
    <property type="evidence" value="ECO:0007669"/>
    <property type="project" value="InterPro"/>
</dbReference>
<dbReference type="Gene3D" id="3.30.450.40">
    <property type="match status" value="1"/>
</dbReference>
<evidence type="ECO:0000313" key="5">
    <source>
        <dbReference type="Proteomes" id="UP000178735"/>
    </source>
</evidence>
<dbReference type="Proteomes" id="UP000178735">
    <property type="component" value="Unassembled WGS sequence"/>
</dbReference>
<feature type="transmembrane region" description="Helical" evidence="1">
    <location>
        <begin position="37"/>
        <end position="57"/>
    </location>
</feature>
<sequence length="735" mass="82536">MSKDEIKIFEKPSIADIKEKLKNQRGFKVRFSMWKKFLMAFVTLIVGAVLLLGSIAIKSEKDVIQKKVIESCFEISDVISHEIGQLLENANKILISTSKVPAVRSFDVATLKAIFESLLSSFKIFTRMAIIDIEGREIYATLHDTTPLTSKVLHSLIVKGNYNAYYQSDIYFVDGNLPTLTMAILVRDSAFKVSGILIADLDLRMLWPIMDRVQLGKTGVSYIINHEGYAVAHSTDKSKIGKKLSNAPFILAKIGESKIDATRDSSALKAILNSSDENHLLYAASPLNKFKPAQNFSSIFFPPAYVILEQTKQEAFLEAELLQKQVWYFMFVCLIIAVIIALIFSVSLTRPIFRLVEDANRISRGDLATAVAVGANDEVGELAYNFDIMRQNLAYKVWELETINEVGQKISAVLNLEDLLKLILSKYIETIGADRASVMLFDEETGKLTASIAKVSASDLESYDVDVNEGLSGHVYQTGRPLLIKDAQNSEILRKFKKGDIYPGTLISVPLIVKERIIGVVNATKSVPDYFSDREFSLFNSLSVQGAIAIDNAILYKLAITDGLTKLYLHRYFQQRLSNELSRSERYGYKFSLILTDIDHFKKFNDTYGHQVGDQVLREVARLVQQSVREVDIVARYGGEEFIVICPEKSNDETVVPAERIRKAIESYDFRVNGAQVPITISLGVSEFPSDSKDKKDLIECADIALYSSKQNGRNRCTRFCDIPANMRSIKEMKH</sequence>
<dbReference type="Pfam" id="PF00672">
    <property type="entry name" value="HAMP"/>
    <property type="match status" value="1"/>
</dbReference>
<dbReference type="GO" id="GO:0043709">
    <property type="term" value="P:cell adhesion involved in single-species biofilm formation"/>
    <property type="evidence" value="ECO:0007669"/>
    <property type="project" value="TreeGrafter"/>
</dbReference>
<feature type="transmembrane region" description="Helical" evidence="1">
    <location>
        <begin position="326"/>
        <end position="348"/>
    </location>
</feature>
<feature type="domain" description="GGDEF" evidence="3">
    <location>
        <begin position="589"/>
        <end position="722"/>
    </location>
</feature>
<dbReference type="InterPro" id="IPR003660">
    <property type="entry name" value="HAMP_dom"/>
</dbReference>
<dbReference type="SUPFAM" id="SSF55781">
    <property type="entry name" value="GAF domain-like"/>
    <property type="match status" value="1"/>
</dbReference>
<dbReference type="SUPFAM" id="SSF55073">
    <property type="entry name" value="Nucleotide cyclase"/>
    <property type="match status" value="1"/>
</dbReference>
<dbReference type="SUPFAM" id="SSF158472">
    <property type="entry name" value="HAMP domain-like"/>
    <property type="match status" value="1"/>
</dbReference>
<dbReference type="InterPro" id="IPR029787">
    <property type="entry name" value="Nucleotide_cyclase"/>
</dbReference>
<dbReference type="SMART" id="SM00267">
    <property type="entry name" value="GGDEF"/>
    <property type="match status" value="1"/>
</dbReference>
<dbReference type="AlphaFoldDB" id="A0A1F7WIT8"/>
<dbReference type="SMART" id="SM00304">
    <property type="entry name" value="HAMP"/>
    <property type="match status" value="1"/>
</dbReference>
<evidence type="ECO:0000256" key="1">
    <source>
        <dbReference type="SAM" id="Phobius"/>
    </source>
</evidence>
<dbReference type="Pfam" id="PF00990">
    <property type="entry name" value="GGDEF"/>
    <property type="match status" value="1"/>
</dbReference>
<gene>
    <name evidence="4" type="ORF">A2008_03145</name>
</gene>
<accession>A0A1F7WIT8</accession>
<dbReference type="PANTHER" id="PTHR45138:SF9">
    <property type="entry name" value="DIGUANYLATE CYCLASE DGCM-RELATED"/>
    <property type="match status" value="1"/>
</dbReference>
<dbReference type="STRING" id="1817813.A2008_03145"/>
<dbReference type="Gene3D" id="3.30.70.270">
    <property type="match status" value="1"/>
</dbReference>
<protein>
    <recommendedName>
        <fullName evidence="6">Diguanylate cyclase</fullName>
    </recommendedName>
</protein>
<evidence type="ECO:0000313" key="4">
    <source>
        <dbReference type="EMBL" id="OGM02477.1"/>
    </source>
</evidence>
<dbReference type="InterPro" id="IPR000160">
    <property type="entry name" value="GGDEF_dom"/>
</dbReference>
<dbReference type="InterPro" id="IPR029016">
    <property type="entry name" value="GAF-like_dom_sf"/>
</dbReference>
<dbReference type="Gene3D" id="3.30.450.20">
    <property type="entry name" value="PAS domain"/>
    <property type="match status" value="1"/>
</dbReference>